<name>A0ABY8UJ37_TETOB</name>
<dbReference type="Proteomes" id="UP001244341">
    <property type="component" value="Chromosome 12b"/>
</dbReference>
<protein>
    <submittedName>
        <fullName evidence="2">Uncharacterized protein</fullName>
    </submittedName>
</protein>
<dbReference type="SUPFAM" id="SSF52047">
    <property type="entry name" value="RNI-like"/>
    <property type="match status" value="1"/>
</dbReference>
<keyword evidence="3" id="KW-1185">Reference proteome</keyword>
<evidence type="ECO:0000313" key="2">
    <source>
        <dbReference type="EMBL" id="WIA20391.1"/>
    </source>
</evidence>
<proteinExistence type="predicted"/>
<evidence type="ECO:0000256" key="1">
    <source>
        <dbReference type="ARBA" id="ARBA00004430"/>
    </source>
</evidence>
<accession>A0ABY8UJ37</accession>
<evidence type="ECO:0000313" key="3">
    <source>
        <dbReference type="Proteomes" id="UP001244341"/>
    </source>
</evidence>
<dbReference type="InterPro" id="IPR032675">
    <property type="entry name" value="LRR_dom_sf"/>
</dbReference>
<reference evidence="2 3" key="1">
    <citation type="submission" date="2023-05" db="EMBL/GenBank/DDBJ databases">
        <title>A 100% complete, gapless, phased diploid assembly of the Scenedesmus obliquus UTEX 3031 genome.</title>
        <authorList>
            <person name="Biondi T.C."/>
            <person name="Hanschen E.R."/>
            <person name="Kwon T."/>
            <person name="Eng W."/>
            <person name="Kruse C.P.S."/>
            <person name="Koehler S.I."/>
            <person name="Kunde Y."/>
            <person name="Gleasner C.D."/>
            <person name="You Mak K.T."/>
            <person name="Polle J."/>
            <person name="Hovde B.T."/>
            <person name="Starkenburg S.R."/>
        </authorList>
    </citation>
    <scope>NUCLEOTIDE SEQUENCE [LARGE SCALE GENOMIC DNA]</scope>
    <source>
        <strain evidence="2 3">DOE0152z</strain>
    </source>
</reference>
<sequence>MAQLTALDLSGLDICDAELQALAPILPQLQQLCLGDPAGTSLISVPVITTVILNSCVTSLHIQTPAEDQDALAAWLVAFGCQLRCLLVSNAAASLARCPCRSAEGSGAKRRRLRFGRLVRRDVTAAALSEDLAGALSGLPALTSLSLTYFELEGDAVLQLARCSSSLTSLQLLQCEIDKYDACELLQSLTGLRHLQLSPLVTLPSNCHSSWGLEDLRPQQHKACRLLQQQSAAGLTTQEIQAVPEAAQQQYQQNAQQLTAALEQLHSLAQRYQYCLAKAGFITMTDINWNNAGGLKEGREVRLRG</sequence>
<gene>
    <name evidence="2" type="ORF">OEZ85_004812</name>
</gene>
<dbReference type="EMBL" id="CP126219">
    <property type="protein sequence ID" value="WIA20391.1"/>
    <property type="molecule type" value="Genomic_DNA"/>
</dbReference>
<dbReference type="Gene3D" id="3.80.10.10">
    <property type="entry name" value="Ribonuclease Inhibitor"/>
    <property type="match status" value="1"/>
</dbReference>
<organism evidence="2 3">
    <name type="scientific">Tetradesmus obliquus</name>
    <name type="common">Green alga</name>
    <name type="synonym">Acutodesmus obliquus</name>
    <dbReference type="NCBI Taxonomy" id="3088"/>
    <lineage>
        <taxon>Eukaryota</taxon>
        <taxon>Viridiplantae</taxon>
        <taxon>Chlorophyta</taxon>
        <taxon>core chlorophytes</taxon>
        <taxon>Chlorophyceae</taxon>
        <taxon>CS clade</taxon>
        <taxon>Sphaeropleales</taxon>
        <taxon>Scenedesmaceae</taxon>
        <taxon>Tetradesmus</taxon>
    </lineage>
</organism>
<comment type="subcellular location">
    <subcellularLocation>
        <location evidence="1">Cytoplasm</location>
        <location evidence="1">Cytoskeleton</location>
        <location evidence="1">Cilium axoneme</location>
    </subcellularLocation>
</comment>